<dbReference type="KEGG" id="atl:Athai_31510"/>
<dbReference type="PANTHER" id="PTHR18901:SF38">
    <property type="entry name" value="PSEUDOURIDINE-5'-PHOSPHATASE"/>
    <property type="match status" value="1"/>
</dbReference>
<dbReference type="InterPro" id="IPR023214">
    <property type="entry name" value="HAD_sf"/>
</dbReference>
<dbReference type="NCBIfam" id="TIGR01509">
    <property type="entry name" value="HAD-SF-IA-v3"/>
    <property type="match status" value="1"/>
</dbReference>
<dbReference type="CDD" id="cd07505">
    <property type="entry name" value="HAD_BPGM-like"/>
    <property type="match status" value="1"/>
</dbReference>
<dbReference type="SFLD" id="SFLDG01129">
    <property type="entry name" value="C1.5:_HAD__Beta-PGM__Phosphata"/>
    <property type="match status" value="1"/>
</dbReference>
<organism evidence="1 2">
    <name type="scientific">Actinocatenispora thailandica</name>
    <dbReference type="NCBI Taxonomy" id="227318"/>
    <lineage>
        <taxon>Bacteria</taxon>
        <taxon>Bacillati</taxon>
        <taxon>Actinomycetota</taxon>
        <taxon>Actinomycetes</taxon>
        <taxon>Micromonosporales</taxon>
        <taxon>Micromonosporaceae</taxon>
        <taxon>Actinocatenispora</taxon>
    </lineage>
</organism>
<dbReference type="InterPro" id="IPR036412">
    <property type="entry name" value="HAD-like_sf"/>
</dbReference>
<name>A0A7R7HY29_9ACTN</name>
<dbReference type="PRINTS" id="PR00413">
    <property type="entry name" value="HADHALOGNASE"/>
</dbReference>
<dbReference type="InterPro" id="IPR006439">
    <property type="entry name" value="HAD-SF_hydro_IA"/>
</dbReference>
<dbReference type="RefSeq" id="WP_203962139.1">
    <property type="nucleotide sequence ID" value="NZ_AP023355.1"/>
</dbReference>
<evidence type="ECO:0000313" key="1">
    <source>
        <dbReference type="EMBL" id="BCJ35648.1"/>
    </source>
</evidence>
<gene>
    <name evidence="1" type="ORF">Athai_31510</name>
</gene>
<dbReference type="FunFam" id="3.40.50.1000:FF:000162">
    <property type="entry name" value="HAD-like protein"/>
    <property type="match status" value="1"/>
</dbReference>
<protein>
    <submittedName>
        <fullName evidence="1">Haloacid dehalogenase</fullName>
    </submittedName>
</protein>
<keyword evidence="2" id="KW-1185">Reference proteome</keyword>
<dbReference type="AlphaFoldDB" id="A0A7R7HY29"/>
<dbReference type="Gene3D" id="1.10.150.240">
    <property type="entry name" value="Putative phosphatase, domain 2"/>
    <property type="match status" value="1"/>
</dbReference>
<sequence>MQTTTDLAAVLFDMDGTLVDSEKVWTIALYELADRLGGRLSDRARADMVGTNMSRSMVILHEDLGLPLDDTTASVAWLENRMGELFAEGLVWKPGARGLLAAVRDARVPAALVTATRRRLVDKALNTIGREFFAAVVCGDDIPETKPDPAPYRRAAELLGADPRRCVAIEDSPTGLASARGAGCVVLGVPSEVDLSGIAGVTLVGSLVDVDVDYLRRLATTG</sequence>
<reference evidence="1 2" key="1">
    <citation type="submission" date="2020-08" db="EMBL/GenBank/DDBJ databases">
        <title>Whole genome shotgun sequence of Actinocatenispora thailandica NBRC 105041.</title>
        <authorList>
            <person name="Komaki H."/>
            <person name="Tamura T."/>
        </authorList>
    </citation>
    <scope>NUCLEOTIDE SEQUENCE [LARGE SCALE GENOMIC DNA]</scope>
    <source>
        <strain evidence="1 2">NBRC 105041</strain>
    </source>
</reference>
<dbReference type="PANTHER" id="PTHR18901">
    <property type="entry name" value="2-DEOXYGLUCOSE-6-PHOSPHATE PHOSPHATASE 2"/>
    <property type="match status" value="1"/>
</dbReference>
<dbReference type="EMBL" id="AP023355">
    <property type="protein sequence ID" value="BCJ35648.1"/>
    <property type="molecule type" value="Genomic_DNA"/>
</dbReference>
<dbReference type="SFLD" id="SFLDS00003">
    <property type="entry name" value="Haloacid_Dehalogenase"/>
    <property type="match status" value="1"/>
</dbReference>
<proteinExistence type="predicted"/>
<dbReference type="SUPFAM" id="SSF56784">
    <property type="entry name" value="HAD-like"/>
    <property type="match status" value="1"/>
</dbReference>
<accession>A0A7R7HY29</accession>
<dbReference type="InterPro" id="IPR023198">
    <property type="entry name" value="PGP-like_dom2"/>
</dbReference>
<dbReference type="Pfam" id="PF00702">
    <property type="entry name" value="Hydrolase"/>
    <property type="match status" value="1"/>
</dbReference>
<dbReference type="Proteomes" id="UP000611640">
    <property type="component" value="Chromosome"/>
</dbReference>
<evidence type="ECO:0000313" key="2">
    <source>
        <dbReference type="Proteomes" id="UP000611640"/>
    </source>
</evidence>
<dbReference type="Gene3D" id="3.40.50.1000">
    <property type="entry name" value="HAD superfamily/HAD-like"/>
    <property type="match status" value="1"/>
</dbReference>